<reference evidence="1" key="1">
    <citation type="submission" date="2018-05" db="EMBL/GenBank/DDBJ databases">
        <authorList>
            <person name="Lanie J.A."/>
            <person name="Ng W.-L."/>
            <person name="Kazmierczak K.M."/>
            <person name="Andrzejewski T.M."/>
            <person name="Davidsen T.M."/>
            <person name="Wayne K.J."/>
            <person name="Tettelin H."/>
            <person name="Glass J.I."/>
            <person name="Rusch D."/>
            <person name="Podicherti R."/>
            <person name="Tsui H.-C.T."/>
            <person name="Winkler M.E."/>
        </authorList>
    </citation>
    <scope>NUCLEOTIDE SEQUENCE</scope>
</reference>
<evidence type="ECO:0000313" key="1">
    <source>
        <dbReference type="EMBL" id="SVC20953.1"/>
    </source>
</evidence>
<name>A0A382KBR0_9ZZZZ</name>
<proteinExistence type="predicted"/>
<accession>A0A382KBR0</accession>
<sequence>MALSLAAGDVGCPRLHELVRPARRVWGVGAYIHVSRPAPWFDEVESE</sequence>
<organism evidence="1">
    <name type="scientific">marine metagenome</name>
    <dbReference type="NCBI Taxonomy" id="408172"/>
    <lineage>
        <taxon>unclassified sequences</taxon>
        <taxon>metagenomes</taxon>
        <taxon>ecological metagenomes</taxon>
    </lineage>
</organism>
<gene>
    <name evidence="1" type="ORF">METZ01_LOCUS273807</name>
</gene>
<protein>
    <submittedName>
        <fullName evidence="1">Uncharacterized protein</fullName>
    </submittedName>
</protein>
<dbReference type="EMBL" id="UINC01079189">
    <property type="protein sequence ID" value="SVC20953.1"/>
    <property type="molecule type" value="Genomic_DNA"/>
</dbReference>
<dbReference type="AlphaFoldDB" id="A0A382KBR0"/>